<dbReference type="InterPro" id="IPR013656">
    <property type="entry name" value="PAS_4"/>
</dbReference>
<dbReference type="PANTHER" id="PTHR41523">
    <property type="entry name" value="TWO-COMPONENT SYSTEM SENSOR PROTEIN"/>
    <property type="match status" value="1"/>
</dbReference>
<dbReference type="SMART" id="SM00911">
    <property type="entry name" value="HWE_HK"/>
    <property type="match status" value="1"/>
</dbReference>
<keyword evidence="11" id="KW-0843">Virulence</keyword>
<dbReference type="GO" id="GO:0005524">
    <property type="term" value="F:ATP binding"/>
    <property type="evidence" value="ECO:0007669"/>
    <property type="project" value="UniProtKB-KW"/>
</dbReference>
<dbReference type="EC" id="2.7.13.3" evidence="2"/>
<dbReference type="NCBIfam" id="TIGR00229">
    <property type="entry name" value="sensory_box"/>
    <property type="match status" value="1"/>
</dbReference>
<evidence type="ECO:0000256" key="7">
    <source>
        <dbReference type="ARBA" id="ARBA00022737"/>
    </source>
</evidence>
<sequence>MNDDLEALLDVPGALLLTVLDQTHDCIMVLSIDGKIQFVNRQGALAMDLAAPSEIIGEAYLTRWPAENTLDVAGALSEARDGRLGRFTAPKSGSGGSLTWWDVRLSPVCDRTGSITHLVSIARDLTSEIMERKRAEAISLEMRHRLKNAMTVAGGIVMLSARGSPEAKAFATEVVSRLSQLGSVQASLMDPAADKSLPQVVRLLAVAYGSGANLAFGNLPDVQLSDTSMQALSLCYGELATNSLKYGALKNGGQIYVDGAALAGFVQLSWSEDTDLGDGRAGGQGLVLIDRLITTAGGSFQRAVSTGKMIVTVKLPIM</sequence>
<comment type="catalytic activity">
    <reaction evidence="1">
        <text>ATP + protein L-histidine = ADP + protein N-phospho-L-histidine.</text>
        <dbReference type="EC" id="2.7.13.3"/>
    </reaction>
</comment>
<name>A0A974NV74_9SPHN</name>
<evidence type="ECO:0000256" key="2">
    <source>
        <dbReference type="ARBA" id="ARBA00012438"/>
    </source>
</evidence>
<dbReference type="EMBL" id="CP061035">
    <property type="protein sequence ID" value="QQV77571.1"/>
    <property type="molecule type" value="Genomic_DNA"/>
</dbReference>
<dbReference type="CDD" id="cd00130">
    <property type="entry name" value="PAS"/>
    <property type="match status" value="1"/>
</dbReference>
<evidence type="ECO:0000256" key="6">
    <source>
        <dbReference type="ARBA" id="ARBA00022679"/>
    </source>
</evidence>
<dbReference type="Gene3D" id="3.30.450.20">
    <property type="entry name" value="PAS domain"/>
    <property type="match status" value="1"/>
</dbReference>
<dbReference type="Pfam" id="PF08448">
    <property type="entry name" value="PAS_4"/>
    <property type="match status" value="1"/>
</dbReference>
<dbReference type="InterPro" id="IPR011102">
    <property type="entry name" value="Sig_transdc_His_kinase_HWE"/>
</dbReference>
<evidence type="ECO:0000256" key="5">
    <source>
        <dbReference type="ARBA" id="ARBA00022643"/>
    </source>
</evidence>
<reference evidence="14" key="1">
    <citation type="submission" date="2020-09" db="EMBL/GenBank/DDBJ databases">
        <title>Sphingomonas sp., a new species isolated from pork steak.</title>
        <authorList>
            <person name="Heidler von Heilborn D."/>
        </authorList>
    </citation>
    <scope>NUCLEOTIDE SEQUENCE [LARGE SCALE GENOMIC DNA]</scope>
</reference>
<dbReference type="PROSITE" id="PS50113">
    <property type="entry name" value="PAC"/>
    <property type="match status" value="1"/>
</dbReference>
<proteinExistence type="predicted"/>
<evidence type="ECO:0000313" key="13">
    <source>
        <dbReference type="EMBL" id="QQV77571.1"/>
    </source>
</evidence>
<dbReference type="AlphaFoldDB" id="A0A974NV74"/>
<evidence type="ECO:0000256" key="8">
    <source>
        <dbReference type="ARBA" id="ARBA00022741"/>
    </source>
</evidence>
<keyword evidence="3" id="KW-0597">Phosphoprotein</keyword>
<evidence type="ECO:0000256" key="4">
    <source>
        <dbReference type="ARBA" id="ARBA00022630"/>
    </source>
</evidence>
<accession>A0A974NV74</accession>
<organism evidence="13 14">
    <name type="scientific">Sphingomonas aliaeris</name>
    <dbReference type="NCBI Taxonomy" id="2759526"/>
    <lineage>
        <taxon>Bacteria</taxon>
        <taxon>Pseudomonadati</taxon>
        <taxon>Pseudomonadota</taxon>
        <taxon>Alphaproteobacteria</taxon>
        <taxon>Sphingomonadales</taxon>
        <taxon>Sphingomonadaceae</taxon>
        <taxon>Sphingomonas</taxon>
    </lineage>
</organism>
<evidence type="ECO:0000256" key="10">
    <source>
        <dbReference type="ARBA" id="ARBA00022840"/>
    </source>
</evidence>
<keyword evidence="8" id="KW-0547">Nucleotide-binding</keyword>
<keyword evidence="10" id="KW-0067">ATP-binding</keyword>
<dbReference type="Proteomes" id="UP000595894">
    <property type="component" value="Chromosome"/>
</dbReference>
<dbReference type="InterPro" id="IPR036890">
    <property type="entry name" value="HATPase_C_sf"/>
</dbReference>
<keyword evidence="14" id="KW-1185">Reference proteome</keyword>
<keyword evidence="7" id="KW-0677">Repeat</keyword>
<keyword evidence="4" id="KW-0285">Flavoprotein</keyword>
<keyword evidence="9" id="KW-0418">Kinase</keyword>
<dbReference type="GO" id="GO:0004673">
    <property type="term" value="F:protein histidine kinase activity"/>
    <property type="evidence" value="ECO:0007669"/>
    <property type="project" value="UniProtKB-EC"/>
</dbReference>
<dbReference type="InterPro" id="IPR035965">
    <property type="entry name" value="PAS-like_dom_sf"/>
</dbReference>
<evidence type="ECO:0000256" key="9">
    <source>
        <dbReference type="ARBA" id="ARBA00022777"/>
    </source>
</evidence>
<dbReference type="Gene3D" id="3.30.565.10">
    <property type="entry name" value="Histidine kinase-like ATPase, C-terminal domain"/>
    <property type="match status" value="1"/>
</dbReference>
<gene>
    <name evidence="13" type="ORF">H5J25_01830</name>
</gene>
<evidence type="ECO:0000256" key="3">
    <source>
        <dbReference type="ARBA" id="ARBA00022553"/>
    </source>
</evidence>
<evidence type="ECO:0000313" key="14">
    <source>
        <dbReference type="Proteomes" id="UP000595894"/>
    </source>
</evidence>
<dbReference type="InterPro" id="IPR000700">
    <property type="entry name" value="PAS-assoc_C"/>
</dbReference>
<evidence type="ECO:0000259" key="12">
    <source>
        <dbReference type="PROSITE" id="PS50113"/>
    </source>
</evidence>
<feature type="domain" description="PAC" evidence="12">
    <location>
        <begin position="78"/>
        <end position="137"/>
    </location>
</feature>
<dbReference type="PANTHER" id="PTHR41523:SF8">
    <property type="entry name" value="ETHYLENE RESPONSE SENSOR PROTEIN"/>
    <property type="match status" value="1"/>
</dbReference>
<dbReference type="InterPro" id="IPR000014">
    <property type="entry name" value="PAS"/>
</dbReference>
<keyword evidence="6" id="KW-0808">Transferase</keyword>
<evidence type="ECO:0000256" key="1">
    <source>
        <dbReference type="ARBA" id="ARBA00000085"/>
    </source>
</evidence>
<dbReference type="SUPFAM" id="SSF55785">
    <property type="entry name" value="PYP-like sensor domain (PAS domain)"/>
    <property type="match status" value="1"/>
</dbReference>
<keyword evidence="5" id="KW-0288">FMN</keyword>
<evidence type="ECO:0000256" key="11">
    <source>
        <dbReference type="ARBA" id="ARBA00023026"/>
    </source>
</evidence>
<dbReference type="RefSeq" id="WP_202094142.1">
    <property type="nucleotide sequence ID" value="NZ_CP061035.1"/>
</dbReference>
<dbReference type="Pfam" id="PF07536">
    <property type="entry name" value="HWE_HK"/>
    <property type="match status" value="1"/>
</dbReference>
<protein>
    <recommendedName>
        <fullName evidence="2">histidine kinase</fullName>
        <ecNumber evidence="2">2.7.13.3</ecNumber>
    </recommendedName>
</protein>
<dbReference type="KEGG" id="sari:H5J25_01830"/>